<proteinExistence type="predicted"/>
<dbReference type="Proteomes" id="UP000093432">
    <property type="component" value="Unassembled WGS sequence"/>
</dbReference>
<accession>A0A1B8ZUT9</accession>
<dbReference type="AlphaFoldDB" id="A0A1B8ZUT9"/>
<protein>
    <submittedName>
        <fullName evidence="1">Uncharacterized protein</fullName>
    </submittedName>
</protein>
<organism evidence="1 2">
    <name type="scientific">Chryseobacterium arthrosphaerae</name>
    <dbReference type="NCBI Taxonomy" id="651561"/>
    <lineage>
        <taxon>Bacteria</taxon>
        <taxon>Pseudomonadati</taxon>
        <taxon>Bacteroidota</taxon>
        <taxon>Flavobacteriia</taxon>
        <taxon>Flavobacteriales</taxon>
        <taxon>Weeksellaceae</taxon>
        <taxon>Chryseobacterium group</taxon>
        <taxon>Chryseobacterium</taxon>
    </lineage>
</organism>
<sequence>MTTPDIKKNIIPYLGETAPYISVPENIIFNGNRLETMISDYNFNHENFSRLIKLLSSLGSCNLYRLLNSSLKEQIYFMGEKVRIRQLSYKKSDSATITCESFLESKRKGKSSLLMRDNHSGEPLYSFELDYHIIVKDTFKLFYRDYFNDVPVEYYENKLPKGRIITENDHQFTIFIEPFTPNQCKGHFENYPIVPSVFIMNCTLREIFNFLGQKESYEVDNLEGYATKAMPTGIEYRIDVSHQKLLKNLLFFKCEIKDLSGTPYATIITNIRFTENK</sequence>
<evidence type="ECO:0000313" key="2">
    <source>
        <dbReference type="Proteomes" id="UP000093432"/>
    </source>
</evidence>
<dbReference type="RefSeq" id="WP_065399321.1">
    <property type="nucleotide sequence ID" value="NZ_MAYG01000001.1"/>
</dbReference>
<gene>
    <name evidence="1" type="ORF">BBI00_13865</name>
</gene>
<reference evidence="2" key="1">
    <citation type="submission" date="2016-07" db="EMBL/GenBank/DDBJ databases">
        <authorList>
            <person name="Florea S."/>
            <person name="Webb J.S."/>
            <person name="Jaromczyk J."/>
            <person name="Schardl C.L."/>
        </authorList>
    </citation>
    <scope>NUCLEOTIDE SEQUENCE [LARGE SCALE GENOMIC DNA]</scope>
    <source>
        <strain evidence="2">CC-VM-7</strain>
    </source>
</reference>
<dbReference type="OrthoDB" id="1117133at2"/>
<dbReference type="STRING" id="651561.BBI00_13865"/>
<evidence type="ECO:0000313" key="1">
    <source>
        <dbReference type="EMBL" id="OCA75352.1"/>
    </source>
</evidence>
<name>A0A1B8ZUT9_9FLAO</name>
<comment type="caution">
    <text evidence="1">The sequence shown here is derived from an EMBL/GenBank/DDBJ whole genome shotgun (WGS) entry which is preliminary data.</text>
</comment>
<dbReference type="EMBL" id="MAYG01000001">
    <property type="protein sequence ID" value="OCA75352.1"/>
    <property type="molecule type" value="Genomic_DNA"/>
</dbReference>